<evidence type="ECO:0000313" key="2">
    <source>
        <dbReference type="Proteomes" id="UP000659124"/>
    </source>
</evidence>
<accession>A0ABR7TGY1</accession>
<organism evidence="1 2">
    <name type="scientific">Chitinophaga qingshengii</name>
    <dbReference type="NCBI Taxonomy" id="1569794"/>
    <lineage>
        <taxon>Bacteria</taxon>
        <taxon>Pseudomonadati</taxon>
        <taxon>Bacteroidota</taxon>
        <taxon>Chitinophagia</taxon>
        <taxon>Chitinophagales</taxon>
        <taxon>Chitinophagaceae</taxon>
        <taxon>Chitinophaga</taxon>
    </lineage>
</organism>
<dbReference type="Proteomes" id="UP000659124">
    <property type="component" value="Unassembled WGS sequence"/>
</dbReference>
<evidence type="ECO:0008006" key="3">
    <source>
        <dbReference type="Google" id="ProtNLM"/>
    </source>
</evidence>
<keyword evidence="2" id="KW-1185">Reference proteome</keyword>
<proteinExistence type="predicted"/>
<dbReference type="EMBL" id="JACVFC010000001">
    <property type="protein sequence ID" value="MBC9929689.1"/>
    <property type="molecule type" value="Genomic_DNA"/>
</dbReference>
<reference evidence="1 2" key="1">
    <citation type="submission" date="2020-09" db="EMBL/GenBank/DDBJ databases">
        <title>Genome sequences of type strains of Chitinophaga qingshengii and Chitinophaga varians.</title>
        <authorList>
            <person name="Kittiwongwattana C."/>
        </authorList>
    </citation>
    <scope>NUCLEOTIDE SEQUENCE [LARGE SCALE GENOMIC DNA]</scope>
    <source>
        <strain evidence="1 2">JCM 30026</strain>
    </source>
</reference>
<sequence length="279" mass="31639">MSKWESKALEFINQTSRWDKEKHISSFLAFSISLIKNLLQADVVLQLEFENEHTAKVKNASPNFLAGAVVNPDPVRQLLYRNAFKTIYWPTIPADNPLKEQLRDLLCAVVMPVNIEPHHSVLVLAWSDPQEFEPGFQDCMETIRLRLKEILSQTQERLYFQGIAIRFAAILHSLPHAVVFINSDGYAGWVNQKAADILELAGPGEQLPAILSDAMTHLRNKAVNTEDLYNTSIQLFASPENAITGWEWKLEGAAPKTYRVSCIPVASQRINGRLWIFEE</sequence>
<gene>
    <name evidence="1" type="ORF">ICL07_04830</name>
</gene>
<protein>
    <recommendedName>
        <fullName evidence="3">PAS domain-containing protein</fullName>
    </recommendedName>
</protein>
<evidence type="ECO:0000313" key="1">
    <source>
        <dbReference type="EMBL" id="MBC9929689.1"/>
    </source>
</evidence>
<comment type="caution">
    <text evidence="1">The sequence shown here is derived from an EMBL/GenBank/DDBJ whole genome shotgun (WGS) entry which is preliminary data.</text>
</comment>
<dbReference type="RefSeq" id="WP_188086796.1">
    <property type="nucleotide sequence ID" value="NZ_JACVFC010000001.1"/>
</dbReference>
<name>A0ABR7TGY1_9BACT</name>